<feature type="domain" description="SD-repeat containing protein B" evidence="5">
    <location>
        <begin position="7"/>
        <end position="62"/>
    </location>
</feature>
<evidence type="ECO:0000313" key="7">
    <source>
        <dbReference type="Proteomes" id="UP000238634"/>
    </source>
</evidence>
<keyword evidence="2" id="KW-0964">Secreted</keyword>
<dbReference type="SUPFAM" id="SSF49478">
    <property type="entry name" value="Cna protein B-type domain"/>
    <property type="match status" value="1"/>
</dbReference>
<feature type="compositionally biased region" description="Polar residues" evidence="4">
    <location>
        <begin position="126"/>
        <end position="137"/>
    </location>
</feature>
<proteinExistence type="predicted"/>
<dbReference type="GO" id="GO:0005576">
    <property type="term" value="C:extracellular region"/>
    <property type="evidence" value="ECO:0007669"/>
    <property type="project" value="UniProtKB-SubCell"/>
</dbReference>
<evidence type="ECO:0000313" key="6">
    <source>
        <dbReference type="EMBL" id="PSB15104.1"/>
    </source>
</evidence>
<dbReference type="RefSeq" id="WP_073075122.1">
    <property type="nucleotide sequence ID" value="NZ_MPPI01000061.1"/>
</dbReference>
<evidence type="ECO:0000256" key="3">
    <source>
        <dbReference type="ARBA" id="ARBA00022729"/>
    </source>
</evidence>
<feature type="region of interest" description="Disordered" evidence="4">
    <location>
        <begin position="126"/>
        <end position="150"/>
    </location>
</feature>
<gene>
    <name evidence="6" type="ORF">C7B65_25225</name>
</gene>
<dbReference type="Proteomes" id="UP000238634">
    <property type="component" value="Unassembled WGS sequence"/>
</dbReference>
<dbReference type="InterPro" id="IPR013783">
    <property type="entry name" value="Ig-like_fold"/>
</dbReference>
<dbReference type="Gene3D" id="2.60.40.10">
    <property type="entry name" value="Immunoglobulins"/>
    <property type="match status" value="1"/>
</dbReference>
<evidence type="ECO:0000256" key="2">
    <source>
        <dbReference type="ARBA" id="ARBA00022525"/>
    </source>
</evidence>
<keyword evidence="7" id="KW-1185">Reference proteome</keyword>
<comment type="caution">
    <text evidence="6">The sequence shown here is derived from an EMBL/GenBank/DDBJ whole genome shotgun (WGS) entry which is preliminary data.</text>
</comment>
<sequence>MPSGAIPVKVTLKNEAGKEITSAIINAPGSHKFYNLPAGKYTVTFTAPDGFKFLSPNPSSHSLTGDKNTLEVTIGLKDVIATGTPSQGAESSKPPIGLIALAAISMSLLGNLSLVEDFFSSFSPTKRLQPDRVQSSPDPRPRSTDNRYVDELPPEVEAKLRQCLKENLKRLLGIPSLSDLVESLTKEENSKTEFQSQVILLYKRVKELRSTIEDCDPTLIQEIVAAENRRTNQRQSQNRVMIVGELVNVRVSPSLEAEVIEQLPYGTTVQTDIQIFTYLSDQQRLAIARSEGWHPIILSDRKRGYIYSLYIRKSL</sequence>
<dbReference type="InterPro" id="IPR033764">
    <property type="entry name" value="Sdr_B"/>
</dbReference>
<accession>A0A2T1D3W2</accession>
<evidence type="ECO:0000256" key="4">
    <source>
        <dbReference type="SAM" id="MobiDB-lite"/>
    </source>
</evidence>
<evidence type="ECO:0000259" key="5">
    <source>
        <dbReference type="Pfam" id="PF17210"/>
    </source>
</evidence>
<reference evidence="6 7" key="2">
    <citation type="submission" date="2018-03" db="EMBL/GenBank/DDBJ databases">
        <title>The ancient ancestry and fast evolution of plastids.</title>
        <authorList>
            <person name="Moore K.R."/>
            <person name="Magnabosco C."/>
            <person name="Momper L."/>
            <person name="Gold D.A."/>
            <person name="Bosak T."/>
            <person name="Fournier G.P."/>
        </authorList>
    </citation>
    <scope>NUCLEOTIDE SEQUENCE [LARGE SCALE GENOMIC DNA]</scope>
    <source>
        <strain evidence="6 7">ULC007</strain>
    </source>
</reference>
<reference evidence="6 7" key="1">
    <citation type="submission" date="2018-02" db="EMBL/GenBank/DDBJ databases">
        <authorList>
            <person name="Cohen D.B."/>
            <person name="Kent A.D."/>
        </authorList>
    </citation>
    <scope>NUCLEOTIDE SEQUENCE [LARGE SCALE GENOMIC DNA]</scope>
    <source>
        <strain evidence="6 7">ULC007</strain>
    </source>
</reference>
<organism evidence="6 7">
    <name type="scientific">Phormidesmis priestleyi ULC007</name>
    <dbReference type="NCBI Taxonomy" id="1920490"/>
    <lineage>
        <taxon>Bacteria</taxon>
        <taxon>Bacillati</taxon>
        <taxon>Cyanobacteriota</taxon>
        <taxon>Cyanophyceae</taxon>
        <taxon>Leptolyngbyales</taxon>
        <taxon>Leptolyngbyaceae</taxon>
        <taxon>Phormidesmis</taxon>
    </lineage>
</organism>
<dbReference type="OrthoDB" id="460790at2"/>
<name>A0A2T1D3W2_9CYAN</name>
<dbReference type="EMBL" id="PVWG01000069">
    <property type="protein sequence ID" value="PSB15104.1"/>
    <property type="molecule type" value="Genomic_DNA"/>
</dbReference>
<protein>
    <recommendedName>
        <fullName evidence="5">SD-repeat containing protein B domain-containing protein</fullName>
    </recommendedName>
</protein>
<keyword evidence="3" id="KW-0732">Signal</keyword>
<dbReference type="AlphaFoldDB" id="A0A2T1D3W2"/>
<dbReference type="Pfam" id="PF17210">
    <property type="entry name" value="SdrD_B"/>
    <property type="match status" value="1"/>
</dbReference>
<evidence type="ECO:0000256" key="1">
    <source>
        <dbReference type="ARBA" id="ARBA00004613"/>
    </source>
</evidence>
<comment type="subcellular location">
    <subcellularLocation>
        <location evidence="1">Secreted</location>
    </subcellularLocation>
</comment>
<feature type="compositionally biased region" description="Basic and acidic residues" evidence="4">
    <location>
        <begin position="139"/>
        <end position="150"/>
    </location>
</feature>
<dbReference type="Gene3D" id="2.30.30.40">
    <property type="entry name" value="SH3 Domains"/>
    <property type="match status" value="1"/>
</dbReference>